<dbReference type="EMBL" id="MU070428">
    <property type="protein sequence ID" value="KAF5827775.1"/>
    <property type="molecule type" value="Genomic_DNA"/>
</dbReference>
<reference evidence="1" key="1">
    <citation type="submission" date="2017-08" db="EMBL/GenBank/DDBJ databases">
        <authorList>
            <person name="Polle J.E."/>
            <person name="Barry K."/>
            <person name="Cushman J."/>
            <person name="Schmutz J."/>
            <person name="Tran D."/>
            <person name="Hathwaick L.T."/>
            <person name="Yim W.C."/>
            <person name="Jenkins J."/>
            <person name="Mckie-Krisberg Z.M."/>
            <person name="Prochnik S."/>
            <person name="Lindquist E."/>
            <person name="Dockter R.B."/>
            <person name="Adam C."/>
            <person name="Molina H."/>
            <person name="Bunkerborg J."/>
            <person name="Jin E."/>
            <person name="Buchheim M."/>
            <person name="Magnuson J."/>
        </authorList>
    </citation>
    <scope>NUCLEOTIDE SEQUENCE</scope>
    <source>
        <strain evidence="1">CCAP 19/18</strain>
    </source>
</reference>
<protein>
    <submittedName>
        <fullName evidence="1">Uncharacterized protein</fullName>
    </submittedName>
</protein>
<organism evidence="1 2">
    <name type="scientific">Dunaliella salina</name>
    <name type="common">Green alga</name>
    <name type="synonym">Protococcus salinus</name>
    <dbReference type="NCBI Taxonomy" id="3046"/>
    <lineage>
        <taxon>Eukaryota</taxon>
        <taxon>Viridiplantae</taxon>
        <taxon>Chlorophyta</taxon>
        <taxon>core chlorophytes</taxon>
        <taxon>Chlorophyceae</taxon>
        <taxon>CS clade</taxon>
        <taxon>Chlamydomonadales</taxon>
        <taxon>Dunaliellaceae</taxon>
        <taxon>Dunaliella</taxon>
    </lineage>
</organism>
<accession>A0ABQ7FZJ4</accession>
<comment type="caution">
    <text evidence="1">The sequence shown here is derived from an EMBL/GenBank/DDBJ whole genome shotgun (WGS) entry which is preliminary data.</text>
</comment>
<evidence type="ECO:0000313" key="2">
    <source>
        <dbReference type="Proteomes" id="UP000815325"/>
    </source>
</evidence>
<name>A0ABQ7FZJ4_DUNSA</name>
<gene>
    <name evidence="1" type="ORF">DUNSADRAFT_18775</name>
</gene>
<proteinExistence type="predicted"/>
<feature type="non-terminal residue" evidence="1">
    <location>
        <position position="1"/>
    </location>
</feature>
<feature type="non-terminal residue" evidence="1">
    <location>
        <position position="170"/>
    </location>
</feature>
<sequence length="170" mass="18810">ALLHKRSARTSRDIATQRREALAAARILLDIGMDIAAAQMLDFAFRHRRAAEVYASLQMYAEAAEQYTKARPTPWLQVANMHALAGQLKPALHACFKGIGAASHPQEARTLLLGSTQQQQQLPQLQVATQGMAHSQTLLQLALGMLQDHEQTGQLKAQEALRQKQLLLEK</sequence>
<keyword evidence="2" id="KW-1185">Reference proteome</keyword>
<dbReference type="Proteomes" id="UP000815325">
    <property type="component" value="Unassembled WGS sequence"/>
</dbReference>
<evidence type="ECO:0000313" key="1">
    <source>
        <dbReference type="EMBL" id="KAF5827775.1"/>
    </source>
</evidence>